<dbReference type="InterPro" id="IPR016161">
    <property type="entry name" value="Ald_DH/histidinol_DH"/>
</dbReference>
<dbReference type="Gene3D" id="3.40.309.10">
    <property type="entry name" value="Aldehyde Dehydrogenase, Chain A, domain 2"/>
    <property type="match status" value="1"/>
</dbReference>
<dbReference type="Pfam" id="PF00171">
    <property type="entry name" value="Aldedh"/>
    <property type="match status" value="1"/>
</dbReference>
<accession>A0A7C3V4E5</accession>
<dbReference type="EMBL" id="DTMF01000107">
    <property type="protein sequence ID" value="HGF33555.1"/>
    <property type="molecule type" value="Genomic_DNA"/>
</dbReference>
<dbReference type="AlphaFoldDB" id="A0A7C3V4E5"/>
<proteinExistence type="predicted"/>
<feature type="domain" description="Aldehyde dehydrogenase" evidence="2">
    <location>
        <begin position="49"/>
        <end position="417"/>
    </location>
</feature>
<evidence type="ECO:0000256" key="1">
    <source>
        <dbReference type="ARBA" id="ARBA00023002"/>
    </source>
</evidence>
<evidence type="ECO:0000259" key="2">
    <source>
        <dbReference type="Pfam" id="PF00171"/>
    </source>
</evidence>
<dbReference type="PANTHER" id="PTHR11699">
    <property type="entry name" value="ALDEHYDE DEHYDROGENASE-RELATED"/>
    <property type="match status" value="1"/>
</dbReference>
<dbReference type="InterPro" id="IPR016163">
    <property type="entry name" value="Ald_DH_C"/>
</dbReference>
<reference evidence="3" key="1">
    <citation type="journal article" date="2020" name="mSystems">
        <title>Genome- and Community-Level Interaction Insights into Carbon Utilization and Element Cycling Functions of Hydrothermarchaeota in Hydrothermal Sediment.</title>
        <authorList>
            <person name="Zhou Z."/>
            <person name="Liu Y."/>
            <person name="Xu W."/>
            <person name="Pan J."/>
            <person name="Luo Z.H."/>
            <person name="Li M."/>
        </authorList>
    </citation>
    <scope>NUCLEOTIDE SEQUENCE [LARGE SCALE GENOMIC DNA]</scope>
    <source>
        <strain evidence="3">SpSt-897</strain>
    </source>
</reference>
<dbReference type="SUPFAM" id="SSF53720">
    <property type="entry name" value="ALDH-like"/>
    <property type="match status" value="1"/>
</dbReference>
<dbReference type="Gene3D" id="3.40.605.10">
    <property type="entry name" value="Aldehyde Dehydrogenase, Chain A, domain 1"/>
    <property type="match status" value="1"/>
</dbReference>
<dbReference type="InterPro" id="IPR016162">
    <property type="entry name" value="Ald_DH_N"/>
</dbReference>
<organism evidence="3">
    <name type="scientific">Desulfobacca acetoxidans</name>
    <dbReference type="NCBI Taxonomy" id="60893"/>
    <lineage>
        <taxon>Bacteria</taxon>
        <taxon>Pseudomonadati</taxon>
        <taxon>Thermodesulfobacteriota</taxon>
        <taxon>Desulfobaccia</taxon>
        <taxon>Desulfobaccales</taxon>
        <taxon>Desulfobaccaceae</taxon>
        <taxon>Desulfobacca</taxon>
    </lineage>
</organism>
<protein>
    <submittedName>
        <fullName evidence="3">Aldehyde dehydrogenase family protein</fullName>
    </submittedName>
</protein>
<sequence length="439" mass="48322">MSNGKYFFSHDSARLLRIILRLMFGGFLHFDIISVSKEASMSAGNLSSDIAGRIETLHRLGERLAAQRRALIMAAGEDTGTPCTAAAMEVDLAVDHLLSMADDLPFVQGKVPYGTVAAIFPYDAAPVMLARVGGSSLLGGNRFRFSCSSQTPRTAEVIREVVAPFPEIEMVTGMDNKEFGRRAVADPAVRVLFISGGGEVGAIYEAQAAHFDKVFFAGPSGLPPAIVFRDASPVAAATFVVRRAFLNGGQYCTTIKRVYIHQDIYQKVKQAILELMPEIKVGDPRDPETWIGPIKVERTRHLLDRALAALDHPRFLWEYRREGEWQGPFLVEVPDPPDLELFGPFLALVPVRSDAEAVARVQKSRYPFLVAWFGTPPAGGREILTATFGMIYDNPDFLFTPLRLPFGGKGESGWIIENREGVLLKRDGAFNYSAELVRS</sequence>
<gene>
    <name evidence="3" type="ORF">ENW96_04075</name>
</gene>
<dbReference type="InterPro" id="IPR015590">
    <property type="entry name" value="Aldehyde_DH_dom"/>
</dbReference>
<name>A0A7C3V4E5_9BACT</name>
<keyword evidence="1" id="KW-0560">Oxidoreductase</keyword>
<comment type="caution">
    <text evidence="3">The sequence shown here is derived from an EMBL/GenBank/DDBJ whole genome shotgun (WGS) entry which is preliminary data.</text>
</comment>
<evidence type="ECO:0000313" key="3">
    <source>
        <dbReference type="EMBL" id="HGF33555.1"/>
    </source>
</evidence>
<dbReference type="GO" id="GO:0016620">
    <property type="term" value="F:oxidoreductase activity, acting on the aldehyde or oxo group of donors, NAD or NADP as acceptor"/>
    <property type="evidence" value="ECO:0007669"/>
    <property type="project" value="InterPro"/>
</dbReference>